<proteinExistence type="predicted"/>
<dbReference type="CDD" id="cd06325">
    <property type="entry name" value="PBP1_ABC_unchar_transporter"/>
    <property type="match status" value="1"/>
</dbReference>
<dbReference type="Proteomes" id="UP001157167">
    <property type="component" value="Unassembled WGS sequence"/>
</dbReference>
<reference evidence="3" key="1">
    <citation type="journal article" date="2019" name="Int. J. Syst. Evol. Microbiol.">
        <title>The Global Catalogue of Microorganisms (GCM) 10K type strain sequencing project: providing services to taxonomists for standard genome sequencing and annotation.</title>
        <authorList>
            <consortium name="The Broad Institute Genomics Platform"/>
            <consortium name="The Broad Institute Genome Sequencing Center for Infectious Disease"/>
            <person name="Wu L."/>
            <person name="Ma J."/>
        </authorList>
    </citation>
    <scope>NUCLEOTIDE SEQUENCE [LARGE SCALE GENOMIC DNA]</scope>
    <source>
        <strain evidence="3">NBRC 102407</strain>
    </source>
</reference>
<keyword evidence="1" id="KW-0732">Signal</keyword>
<organism evidence="2 3">
    <name type="scientific">Zoogloea oryzae</name>
    <dbReference type="NCBI Taxonomy" id="310767"/>
    <lineage>
        <taxon>Bacteria</taxon>
        <taxon>Pseudomonadati</taxon>
        <taxon>Pseudomonadota</taxon>
        <taxon>Betaproteobacteria</taxon>
        <taxon>Rhodocyclales</taxon>
        <taxon>Zoogloeaceae</taxon>
        <taxon>Zoogloea</taxon>
    </lineage>
</organism>
<feature type="chain" id="PRO_5046224618" description="ABC transporter substrate-binding protein" evidence="1">
    <location>
        <begin position="26"/>
        <end position="340"/>
    </location>
</feature>
<evidence type="ECO:0000313" key="2">
    <source>
        <dbReference type="EMBL" id="GLT24722.1"/>
    </source>
</evidence>
<protein>
    <recommendedName>
        <fullName evidence="4">ABC transporter substrate-binding protein</fullName>
    </recommendedName>
</protein>
<keyword evidence="3" id="KW-1185">Reference proteome</keyword>
<sequence length="340" mass="37544">MKRLTDRLLPLLLVAASLLPTPAAAEATPYRVAMLLFRGCEEACRGFQGYFRQHGIAAEFILRDAAQDKRRIPAMVEEVRRLKPDLVVTWGSTVTLETVGSWKGADPRRHITELPVVFMIVSDPVALGVIEAPDKPRANVTGTLYLLPMETQIKAARSYLDFKRVGYIVNETEPNSITARDDLRALAKTHGFTLVERSLPVSPAGAPDARAIPAILDAFRQEKVDLIYQGPDTFLNSRREQLTDGALALGIPVFAAAENPVQNARALLGVVNKYEDVGRFTAAQALRVLRDHTPPSRIPVELPRNFSYLINLPVALQLGRYPPLKLLDVAEIVGIQAEDR</sequence>
<feature type="signal peptide" evidence="1">
    <location>
        <begin position="1"/>
        <end position="25"/>
    </location>
</feature>
<dbReference type="RefSeq" id="WP_284189915.1">
    <property type="nucleotide sequence ID" value="NZ_BSPX01000138.1"/>
</dbReference>
<evidence type="ECO:0000313" key="3">
    <source>
        <dbReference type="Proteomes" id="UP001157167"/>
    </source>
</evidence>
<comment type="caution">
    <text evidence="2">The sequence shown here is derived from an EMBL/GenBank/DDBJ whole genome shotgun (WGS) entry which is preliminary data.</text>
</comment>
<dbReference type="Pfam" id="PF04392">
    <property type="entry name" value="ABC_sub_bind"/>
    <property type="match status" value="1"/>
</dbReference>
<dbReference type="EMBL" id="BSPX01000138">
    <property type="protein sequence ID" value="GLT24722.1"/>
    <property type="molecule type" value="Genomic_DNA"/>
</dbReference>
<dbReference type="PANTHER" id="PTHR35271">
    <property type="entry name" value="ABC TRANSPORTER, SUBSTRATE-BINDING LIPOPROTEIN-RELATED"/>
    <property type="match status" value="1"/>
</dbReference>
<dbReference type="PANTHER" id="PTHR35271:SF1">
    <property type="entry name" value="ABC TRANSPORTER, SUBSTRATE-BINDING LIPOPROTEIN"/>
    <property type="match status" value="1"/>
</dbReference>
<evidence type="ECO:0008006" key="4">
    <source>
        <dbReference type="Google" id="ProtNLM"/>
    </source>
</evidence>
<accession>A0ABQ6FHN8</accession>
<dbReference type="InterPro" id="IPR007487">
    <property type="entry name" value="ABC_transpt-TYRBP-like"/>
</dbReference>
<gene>
    <name evidence="2" type="ORF">GCM10007933_42160</name>
</gene>
<name>A0ABQ6FHN8_9RHOO</name>
<evidence type="ECO:0000256" key="1">
    <source>
        <dbReference type="SAM" id="SignalP"/>
    </source>
</evidence>
<dbReference type="Gene3D" id="3.40.50.2300">
    <property type="match status" value="2"/>
</dbReference>